<organism evidence="2 3">
    <name type="scientific">Prymnesium parvum</name>
    <name type="common">Toxic golden alga</name>
    <dbReference type="NCBI Taxonomy" id="97485"/>
    <lineage>
        <taxon>Eukaryota</taxon>
        <taxon>Haptista</taxon>
        <taxon>Haptophyta</taxon>
        <taxon>Prymnesiophyceae</taxon>
        <taxon>Prymnesiales</taxon>
        <taxon>Prymnesiaceae</taxon>
        <taxon>Prymnesium</taxon>
    </lineage>
</organism>
<evidence type="ECO:0000313" key="2">
    <source>
        <dbReference type="EMBL" id="KAL1525495.1"/>
    </source>
</evidence>
<reference evidence="2 3" key="1">
    <citation type="journal article" date="2024" name="Science">
        <title>Giant polyketide synthase enzymes in the biosynthesis of giant marine polyether toxins.</title>
        <authorList>
            <person name="Fallon T.R."/>
            <person name="Shende V.V."/>
            <person name="Wierzbicki I.H."/>
            <person name="Pendleton A.L."/>
            <person name="Watervoot N.F."/>
            <person name="Auber R.P."/>
            <person name="Gonzalez D.J."/>
            <person name="Wisecaver J.H."/>
            <person name="Moore B.S."/>
        </authorList>
    </citation>
    <scope>NUCLEOTIDE SEQUENCE [LARGE SCALE GENOMIC DNA]</scope>
    <source>
        <strain evidence="2 3">12B1</strain>
    </source>
</reference>
<feature type="compositionally biased region" description="Basic and acidic residues" evidence="1">
    <location>
        <begin position="71"/>
        <end position="85"/>
    </location>
</feature>
<dbReference type="AlphaFoldDB" id="A0AB34JUE6"/>
<dbReference type="Proteomes" id="UP001515480">
    <property type="component" value="Unassembled WGS sequence"/>
</dbReference>
<feature type="region of interest" description="Disordered" evidence="1">
    <location>
        <begin position="31"/>
        <end position="85"/>
    </location>
</feature>
<proteinExistence type="predicted"/>
<evidence type="ECO:0000256" key="1">
    <source>
        <dbReference type="SAM" id="MobiDB-lite"/>
    </source>
</evidence>
<name>A0AB34JUE6_PRYPA</name>
<keyword evidence="3" id="KW-1185">Reference proteome</keyword>
<feature type="compositionally biased region" description="Low complexity" evidence="1">
    <location>
        <begin position="42"/>
        <end position="55"/>
    </location>
</feature>
<accession>A0AB34JUE6</accession>
<evidence type="ECO:0008006" key="4">
    <source>
        <dbReference type="Google" id="ProtNLM"/>
    </source>
</evidence>
<evidence type="ECO:0000313" key="3">
    <source>
        <dbReference type="Proteomes" id="UP001515480"/>
    </source>
</evidence>
<protein>
    <recommendedName>
        <fullName evidence="4">C2 NT-type domain-containing protein</fullName>
    </recommendedName>
</protein>
<sequence>MPPRAESTAASPIEREPPLSLASLNLNDAITAAPMPSDLPSEEAQAAHQPAALAAEAREELIDARPGAPAEAHEEHGVLRERKGDAAAVPMKGRCGVGAREEERREAVVMRGGGDGGVLSDDTPVMRGGADGAYEVWNDILKVEEVHHRGESSVRMDDGWDEGVGGWDAEFMADALLGVEGGGWDGIRGVWSFQLDVRAHRVEPLPHGGSEKLVCSLRQFTLFVSVRDAEGQLADEPDLRLGVSLIYANDSSPVEVCKGEPPMTGETEASAVGGIATFRLRISALSYHHRRQNFRLLVQPISAPPHLQHLSAASEPLRSVARLPNESKQPEVHATPTSPAAAAAVPLQQSMLQQHAAQLQQATSQHAQLQQHATLQFGQPAPAVCATYDAATPCSNSAPTYLGSCASDSPRPSDGTFDVMAELHALRTQLQEEVSHRQAWMSAIAEQGAQLKLLAEQQRQIVVEMRRIAENQQRP</sequence>
<comment type="caution">
    <text evidence="2">The sequence shown here is derived from an EMBL/GenBank/DDBJ whole genome shotgun (WGS) entry which is preliminary data.</text>
</comment>
<dbReference type="EMBL" id="JBGBPQ010000004">
    <property type="protein sequence ID" value="KAL1525495.1"/>
    <property type="molecule type" value="Genomic_DNA"/>
</dbReference>
<gene>
    <name evidence="2" type="ORF">AB1Y20_020351</name>
</gene>
<feature type="region of interest" description="Disordered" evidence="1">
    <location>
        <begin position="1"/>
        <end position="20"/>
    </location>
</feature>